<feature type="transmembrane region" description="Helical" evidence="7">
    <location>
        <begin position="125"/>
        <end position="143"/>
    </location>
</feature>
<comment type="caution">
    <text evidence="10">The sequence shown here is derived from an EMBL/GenBank/DDBJ whole genome shotgun (WGS) entry which is preliminary data.</text>
</comment>
<feature type="transmembrane region" description="Helical" evidence="7">
    <location>
        <begin position="226"/>
        <end position="249"/>
    </location>
</feature>
<evidence type="ECO:0000259" key="9">
    <source>
        <dbReference type="Pfam" id="PF06750"/>
    </source>
</evidence>
<evidence type="ECO:0000313" key="11">
    <source>
        <dbReference type="Proteomes" id="UP001138793"/>
    </source>
</evidence>
<accession>A0A9X0YUC3</accession>
<keyword evidence="4 7" id="KW-0812">Transmembrane</keyword>
<feature type="transmembrane region" description="Helical" evidence="7">
    <location>
        <begin position="149"/>
        <end position="169"/>
    </location>
</feature>
<feature type="domain" description="Prepilin type IV endopeptidase peptidase" evidence="8">
    <location>
        <begin position="106"/>
        <end position="210"/>
    </location>
</feature>
<evidence type="ECO:0000259" key="8">
    <source>
        <dbReference type="Pfam" id="PF01478"/>
    </source>
</evidence>
<dbReference type="Pfam" id="PF01478">
    <property type="entry name" value="Peptidase_A24"/>
    <property type="match status" value="1"/>
</dbReference>
<dbReference type="PANTHER" id="PTHR30487">
    <property type="entry name" value="TYPE 4 PREPILIN-LIKE PROTEINS LEADER PEPTIDE-PROCESSING ENZYME"/>
    <property type="match status" value="1"/>
</dbReference>
<dbReference type="RefSeq" id="WP_149475593.1">
    <property type="nucleotide sequence ID" value="NZ_JAGGMB010000004.1"/>
</dbReference>
<keyword evidence="5 7" id="KW-1133">Transmembrane helix</keyword>
<keyword evidence="6 7" id="KW-0472">Membrane</keyword>
<keyword evidence="10" id="KW-0489">Methyltransferase</keyword>
<evidence type="ECO:0000256" key="4">
    <source>
        <dbReference type="ARBA" id="ARBA00022692"/>
    </source>
</evidence>
<dbReference type="Pfam" id="PF06750">
    <property type="entry name" value="A24_N_bact"/>
    <property type="match status" value="1"/>
</dbReference>
<sequence>MDLLLLFLLFFLGISLGSFYNVVGLRLPTKQSFSKKNDRSYCPNCKKQLSWYELIPVLSYLMQGGKCRGCKDKISIIYPIGELLTGLLFALSYIRFEFQVEIIMAILFVSMLMIIFVTDMTYMLIPNKILLFFLPIFIIMRIIQPLEPWWSSIIGAVTGFGLIFIIILVSRGGMGAGDMKLFGVLGIVLGFENVLLTFFLSCLLGAVVGILLMLFKVVKRKQPIPFGPFIVIAALLTYFFGDAIVEWYVSLSISHLLLVE</sequence>
<evidence type="ECO:0000256" key="6">
    <source>
        <dbReference type="ARBA" id="ARBA00023136"/>
    </source>
</evidence>
<dbReference type="Gene3D" id="1.20.120.1220">
    <property type="match status" value="1"/>
</dbReference>
<evidence type="ECO:0000256" key="1">
    <source>
        <dbReference type="ARBA" id="ARBA00004651"/>
    </source>
</evidence>
<dbReference type="GO" id="GO:0008168">
    <property type="term" value="F:methyltransferase activity"/>
    <property type="evidence" value="ECO:0007669"/>
    <property type="project" value="UniProtKB-KW"/>
</dbReference>
<keyword evidence="10" id="KW-0378">Hydrolase</keyword>
<feature type="transmembrane region" description="Helical" evidence="7">
    <location>
        <begin position="181"/>
        <end position="214"/>
    </location>
</feature>
<dbReference type="GO" id="GO:0032259">
    <property type="term" value="P:methylation"/>
    <property type="evidence" value="ECO:0007669"/>
    <property type="project" value="UniProtKB-KW"/>
</dbReference>
<dbReference type="EC" id="3.4.23.43" evidence="10"/>
<keyword evidence="3" id="KW-1003">Cell membrane</keyword>
<dbReference type="Proteomes" id="UP001138793">
    <property type="component" value="Unassembled WGS sequence"/>
</dbReference>
<dbReference type="GO" id="GO:0005886">
    <property type="term" value="C:plasma membrane"/>
    <property type="evidence" value="ECO:0007669"/>
    <property type="project" value="UniProtKB-SubCell"/>
</dbReference>
<dbReference type="EMBL" id="JAGGMB010000004">
    <property type="protein sequence ID" value="MBP2077339.1"/>
    <property type="molecule type" value="Genomic_DNA"/>
</dbReference>
<name>A0A9X0YUC3_9BACI</name>
<dbReference type="InterPro" id="IPR000045">
    <property type="entry name" value="Prepilin_IV_endopep_pep"/>
</dbReference>
<dbReference type="OrthoDB" id="9789291at2"/>
<gene>
    <name evidence="10" type="ORF">J2Z64_001591</name>
</gene>
<evidence type="ECO:0000313" key="10">
    <source>
        <dbReference type="EMBL" id="MBP2077339.1"/>
    </source>
</evidence>
<evidence type="ECO:0000256" key="5">
    <source>
        <dbReference type="ARBA" id="ARBA00022989"/>
    </source>
</evidence>
<comment type="similarity">
    <text evidence="2">Belongs to the peptidase A24 family.</text>
</comment>
<reference evidence="10" key="1">
    <citation type="submission" date="2021-03" db="EMBL/GenBank/DDBJ databases">
        <title>Genomic Encyclopedia of Type Strains, Phase IV (KMG-IV): sequencing the most valuable type-strain genomes for metagenomic binning, comparative biology and taxonomic classification.</title>
        <authorList>
            <person name="Goeker M."/>
        </authorList>
    </citation>
    <scope>NUCLEOTIDE SEQUENCE</scope>
    <source>
        <strain evidence="10">DSM 107338</strain>
    </source>
</reference>
<dbReference type="InterPro" id="IPR050882">
    <property type="entry name" value="Prepilin_peptidase/N-MTase"/>
</dbReference>
<dbReference type="GO" id="GO:0004190">
    <property type="term" value="F:aspartic-type endopeptidase activity"/>
    <property type="evidence" value="ECO:0007669"/>
    <property type="project" value="UniProtKB-EC"/>
</dbReference>
<dbReference type="InterPro" id="IPR010627">
    <property type="entry name" value="Prepilin_pept_A24_N"/>
</dbReference>
<dbReference type="GO" id="GO:0006465">
    <property type="term" value="P:signal peptide processing"/>
    <property type="evidence" value="ECO:0007669"/>
    <property type="project" value="TreeGrafter"/>
</dbReference>
<dbReference type="PANTHER" id="PTHR30487:SF0">
    <property type="entry name" value="PREPILIN LEADER PEPTIDASE_N-METHYLTRANSFERASE-RELATED"/>
    <property type="match status" value="1"/>
</dbReference>
<feature type="transmembrane region" description="Helical" evidence="7">
    <location>
        <begin position="76"/>
        <end position="96"/>
    </location>
</feature>
<dbReference type="EC" id="2.1.1.-" evidence="10"/>
<evidence type="ECO:0000256" key="3">
    <source>
        <dbReference type="ARBA" id="ARBA00022475"/>
    </source>
</evidence>
<evidence type="ECO:0000256" key="2">
    <source>
        <dbReference type="ARBA" id="ARBA00005801"/>
    </source>
</evidence>
<keyword evidence="11" id="KW-1185">Reference proteome</keyword>
<dbReference type="AlphaFoldDB" id="A0A9X0YUC3"/>
<keyword evidence="10" id="KW-0808">Transferase</keyword>
<organism evidence="10 11">
    <name type="scientific">Oceanobacillus polygoni</name>
    <dbReference type="NCBI Taxonomy" id="1235259"/>
    <lineage>
        <taxon>Bacteria</taxon>
        <taxon>Bacillati</taxon>
        <taxon>Bacillota</taxon>
        <taxon>Bacilli</taxon>
        <taxon>Bacillales</taxon>
        <taxon>Bacillaceae</taxon>
        <taxon>Oceanobacillus</taxon>
    </lineage>
</organism>
<feature type="transmembrane region" description="Helical" evidence="7">
    <location>
        <begin position="6"/>
        <end position="27"/>
    </location>
</feature>
<comment type="subcellular location">
    <subcellularLocation>
        <location evidence="1">Cell membrane</location>
        <topology evidence="1">Multi-pass membrane protein</topology>
    </subcellularLocation>
</comment>
<feature type="domain" description="Prepilin peptidase A24 N-terminal" evidence="9">
    <location>
        <begin position="12"/>
        <end position="96"/>
    </location>
</feature>
<proteinExistence type="inferred from homology"/>
<evidence type="ECO:0000256" key="7">
    <source>
        <dbReference type="SAM" id="Phobius"/>
    </source>
</evidence>
<protein>
    <submittedName>
        <fullName evidence="10">Leader peptidase (Prepilin peptidase)/N-methyltransferase</fullName>
        <ecNumber evidence="10">2.1.1.-</ecNumber>
        <ecNumber evidence="10">3.4.23.43</ecNumber>
    </submittedName>
</protein>
<feature type="transmembrane region" description="Helical" evidence="7">
    <location>
        <begin position="102"/>
        <end position="118"/>
    </location>
</feature>